<keyword evidence="1" id="KW-0732">Signal</keyword>
<dbReference type="Proteomes" id="UP001519332">
    <property type="component" value="Unassembled WGS sequence"/>
</dbReference>
<organism evidence="2 3">
    <name type="scientific">Kibdelosporangium banguiense</name>
    <dbReference type="NCBI Taxonomy" id="1365924"/>
    <lineage>
        <taxon>Bacteria</taxon>
        <taxon>Bacillati</taxon>
        <taxon>Actinomycetota</taxon>
        <taxon>Actinomycetes</taxon>
        <taxon>Pseudonocardiales</taxon>
        <taxon>Pseudonocardiaceae</taxon>
        <taxon>Kibdelosporangium</taxon>
    </lineage>
</organism>
<protein>
    <recommendedName>
        <fullName evidence="4">Secreted protein</fullName>
    </recommendedName>
</protein>
<evidence type="ECO:0000313" key="2">
    <source>
        <dbReference type="EMBL" id="MBP2328378.1"/>
    </source>
</evidence>
<evidence type="ECO:0008006" key="4">
    <source>
        <dbReference type="Google" id="ProtNLM"/>
    </source>
</evidence>
<feature type="chain" id="PRO_5046425361" description="Secreted protein" evidence="1">
    <location>
        <begin position="29"/>
        <end position="116"/>
    </location>
</feature>
<evidence type="ECO:0000256" key="1">
    <source>
        <dbReference type="SAM" id="SignalP"/>
    </source>
</evidence>
<comment type="caution">
    <text evidence="2">The sequence shown here is derived from an EMBL/GenBank/DDBJ whole genome shotgun (WGS) entry which is preliminary data.</text>
</comment>
<accession>A0ABS4TVI7</accession>
<reference evidence="2 3" key="1">
    <citation type="submission" date="2021-03" db="EMBL/GenBank/DDBJ databases">
        <title>Sequencing the genomes of 1000 actinobacteria strains.</title>
        <authorList>
            <person name="Klenk H.-P."/>
        </authorList>
    </citation>
    <scope>NUCLEOTIDE SEQUENCE [LARGE SCALE GENOMIC DNA]</scope>
    <source>
        <strain evidence="2 3">DSM 46670</strain>
    </source>
</reference>
<evidence type="ECO:0000313" key="3">
    <source>
        <dbReference type="Proteomes" id="UP001519332"/>
    </source>
</evidence>
<gene>
    <name evidence="2" type="ORF">JOF56_008763</name>
</gene>
<sequence length="116" mass="11912">MRQSFKRAAVLGTVATAASVMSPLAASAGGKSKTCPESACRVEAGNFSEGQLSVDFDVHGRGGAEAVLYSNGRTICRYPFDAVAGPQSWYCNGVPAGFIEASVVGPAGPSNIGVRW</sequence>
<feature type="signal peptide" evidence="1">
    <location>
        <begin position="1"/>
        <end position="28"/>
    </location>
</feature>
<dbReference type="RefSeq" id="WP_209645381.1">
    <property type="nucleotide sequence ID" value="NZ_JAGINW010000001.1"/>
</dbReference>
<proteinExistence type="predicted"/>
<dbReference type="EMBL" id="JAGINW010000001">
    <property type="protein sequence ID" value="MBP2328378.1"/>
    <property type="molecule type" value="Genomic_DNA"/>
</dbReference>
<keyword evidence="3" id="KW-1185">Reference proteome</keyword>
<name>A0ABS4TVI7_9PSEU</name>